<dbReference type="VEuPathDB" id="VectorBase:RPRC010056"/>
<dbReference type="OMA" id="YAVEFER"/>
<dbReference type="RefSeq" id="XP_073991792.1">
    <property type="nucleotide sequence ID" value="XM_074135691.1"/>
</dbReference>
<feature type="compositionally biased region" description="Basic residues" evidence="2">
    <location>
        <begin position="326"/>
        <end position="338"/>
    </location>
</feature>
<dbReference type="CDD" id="cd22284">
    <property type="entry name" value="HD_CCDC61_N"/>
    <property type="match status" value="1"/>
</dbReference>
<keyword evidence="1" id="KW-0175">Coiled coil</keyword>
<dbReference type="InterPro" id="IPR049733">
    <property type="entry name" value="CCDC61_N"/>
</dbReference>
<evidence type="ECO:0008006" key="5">
    <source>
        <dbReference type="Google" id="ProtNLM"/>
    </source>
</evidence>
<evidence type="ECO:0000313" key="3">
    <source>
        <dbReference type="EnsemblMetazoa" id="RPRC010056-PA"/>
    </source>
</evidence>
<dbReference type="InParanoid" id="T1I186"/>
<keyword evidence="4" id="KW-1185">Reference proteome</keyword>
<reference evidence="3" key="1">
    <citation type="submission" date="2015-05" db="UniProtKB">
        <authorList>
            <consortium name="EnsemblMetazoa"/>
        </authorList>
    </citation>
    <scope>IDENTIFICATION</scope>
</reference>
<evidence type="ECO:0000256" key="1">
    <source>
        <dbReference type="SAM" id="Coils"/>
    </source>
</evidence>
<evidence type="ECO:0000256" key="2">
    <source>
        <dbReference type="SAM" id="MobiDB-lite"/>
    </source>
</evidence>
<feature type="compositionally biased region" description="Low complexity" evidence="2">
    <location>
        <begin position="295"/>
        <end position="325"/>
    </location>
</feature>
<feature type="compositionally biased region" description="Polar residues" evidence="2">
    <location>
        <begin position="392"/>
        <end position="416"/>
    </location>
</feature>
<evidence type="ECO:0000313" key="4">
    <source>
        <dbReference type="Proteomes" id="UP000015103"/>
    </source>
</evidence>
<feature type="region of interest" description="Disordered" evidence="2">
    <location>
        <begin position="290"/>
        <end position="416"/>
    </location>
</feature>
<feature type="compositionally biased region" description="Low complexity" evidence="2">
    <location>
        <begin position="343"/>
        <end position="358"/>
    </location>
</feature>
<dbReference type="STRING" id="13249.T1I186"/>
<dbReference type="AlphaFoldDB" id="T1I186"/>
<protein>
    <recommendedName>
        <fullName evidence="5">Coiled-coil domain-containing protein 61</fullName>
    </recommendedName>
</protein>
<dbReference type="Proteomes" id="UP000015103">
    <property type="component" value="Unassembled WGS sequence"/>
</dbReference>
<name>T1I186_RHOPR</name>
<organism evidence="3 4">
    <name type="scientific">Rhodnius prolixus</name>
    <name type="common">Triatomid bug</name>
    <dbReference type="NCBI Taxonomy" id="13249"/>
    <lineage>
        <taxon>Eukaryota</taxon>
        <taxon>Metazoa</taxon>
        <taxon>Ecdysozoa</taxon>
        <taxon>Arthropoda</taxon>
        <taxon>Hexapoda</taxon>
        <taxon>Insecta</taxon>
        <taxon>Pterygota</taxon>
        <taxon>Neoptera</taxon>
        <taxon>Paraneoptera</taxon>
        <taxon>Hemiptera</taxon>
        <taxon>Heteroptera</taxon>
        <taxon>Panheteroptera</taxon>
        <taxon>Cimicomorpha</taxon>
        <taxon>Reduviidae</taxon>
        <taxon>Triatominae</taxon>
        <taxon>Rhodnius</taxon>
    </lineage>
</organism>
<accession>T1I186</accession>
<dbReference type="eggNOG" id="ENOG502QRAS">
    <property type="taxonomic scope" value="Eukaryota"/>
</dbReference>
<dbReference type="GeneID" id="141458101"/>
<dbReference type="HOGENOM" id="CLU_605974_0_0_1"/>
<sequence length="452" mass="51682">MSVIESDESPYLVTNYSFDRKDFLIKMYVRGNILKLSIIDNTTSEKWVCTYNSMYIEELTRRTGNYKKFSIFVTMLNSGILRTNNCVRIELLNHKDLLALSERQKQVRCSPSVEEDTRKYLILIYTVEFDKIHYPLPLQYCGMPNPRILQKRINYLEKEKRRLEEELAQTSCNKCATQLPALQNKILKLVQDKKCLEDEVKCLAAELGSRFNIASFPQPQNISLVKCREERLHLQEKIKSLQSENLELTKTVNILNKKLDQTTNTSSWITEQPRRCLKCKTSKKEVCLSNSTNMPTTLQPTLTPIPSTSLKYTSSKSSVSSGKQSIKGRKCARKKKLKKSDNEISSSSCCESNSGINNPQRKTRKNNSIRNSQLKTSNVARISKSDSKFILQRTNSDSGSKTRSNNAINTTKQKNNCTGTLTPEELSLQINALVQVVESWSKNLCSCYSQKQ</sequence>
<dbReference type="EnsemblMetazoa" id="RPRC010056-RA">
    <property type="protein sequence ID" value="RPRC010056-PA"/>
    <property type="gene ID" value="RPRC010056"/>
</dbReference>
<feature type="compositionally biased region" description="Polar residues" evidence="2">
    <location>
        <begin position="368"/>
        <end position="380"/>
    </location>
</feature>
<dbReference type="EMBL" id="ACPB03016562">
    <property type="status" value="NOT_ANNOTATED_CDS"/>
    <property type="molecule type" value="Genomic_DNA"/>
</dbReference>
<proteinExistence type="predicted"/>
<feature type="coiled-coil region" evidence="1">
    <location>
        <begin position="153"/>
        <end position="258"/>
    </location>
</feature>